<accession>A0ABS7F2T4</accession>
<dbReference type="Proteomes" id="UP001519924">
    <property type="component" value="Unassembled WGS sequence"/>
</dbReference>
<dbReference type="EMBL" id="JAHZUY010000010">
    <property type="protein sequence ID" value="MBW8269110.1"/>
    <property type="molecule type" value="Genomic_DNA"/>
</dbReference>
<reference evidence="2 3" key="1">
    <citation type="submission" date="2021-08" db="EMBL/GenBank/DDBJ databases">
        <title>Caldovatus sediminis gen. nov., sp. nov., a moderately thermophilic bacterium isolated from a hot spring.</title>
        <authorList>
            <person name="Hu C.-J."/>
            <person name="Li W.-J."/>
            <person name="Xian W.-D."/>
        </authorList>
    </citation>
    <scope>NUCLEOTIDE SEQUENCE [LARGE SCALE GENOMIC DNA]</scope>
    <source>
        <strain evidence="2 3">SYSU G05006</strain>
    </source>
</reference>
<organism evidence="2 3">
    <name type="scientific">Caldovatus aquaticus</name>
    <dbReference type="NCBI Taxonomy" id="2865671"/>
    <lineage>
        <taxon>Bacteria</taxon>
        <taxon>Pseudomonadati</taxon>
        <taxon>Pseudomonadota</taxon>
        <taxon>Alphaproteobacteria</taxon>
        <taxon>Acetobacterales</taxon>
        <taxon>Roseomonadaceae</taxon>
        <taxon>Caldovatus</taxon>
    </lineage>
</organism>
<evidence type="ECO:0000313" key="2">
    <source>
        <dbReference type="EMBL" id="MBW8269110.1"/>
    </source>
</evidence>
<evidence type="ECO:0000313" key="3">
    <source>
        <dbReference type="Proteomes" id="UP001519924"/>
    </source>
</evidence>
<gene>
    <name evidence="2" type="ORF">K1J50_06370</name>
</gene>
<protein>
    <submittedName>
        <fullName evidence="2">Tat pathway signal protein</fullName>
    </submittedName>
</protein>
<proteinExistence type="predicted"/>
<feature type="chain" id="PRO_5047252445" evidence="1">
    <location>
        <begin position="20"/>
        <end position="211"/>
    </location>
</feature>
<comment type="caution">
    <text evidence="2">The sequence shown here is derived from an EMBL/GenBank/DDBJ whole genome shotgun (WGS) entry which is preliminary data.</text>
</comment>
<feature type="signal peptide" evidence="1">
    <location>
        <begin position="1"/>
        <end position="19"/>
    </location>
</feature>
<keyword evidence="1" id="KW-0732">Signal</keyword>
<evidence type="ECO:0000256" key="1">
    <source>
        <dbReference type="SAM" id="SignalP"/>
    </source>
</evidence>
<keyword evidence="3" id="KW-1185">Reference proteome</keyword>
<dbReference type="RefSeq" id="WP_220116834.1">
    <property type="nucleotide sequence ID" value="NZ_JAHZUY010000010.1"/>
</dbReference>
<name>A0ABS7F2T4_9PROT</name>
<sequence length="211" mass="22059">MRRAFVAAFTLVVALCATAAPARAQNRFWLVNASGMTIQEAYVSPSRLSSWGPDILGASVLPAGQQVWVTPHFGDCILDVRVRYANGAEDTRMGVNACRLSRIVFGGGAGASVGGAGASISPAPGVAGNPSFTFVNQSGATIRELYVSLSSDRNWGPDRLGANVLSPGQSVSISLPVTGVCTVDMRVVYMNGAAAERRGVETCSITSYGWR</sequence>